<accession>A0A7W9SUP8</accession>
<proteinExistence type="predicted"/>
<feature type="signal peptide" evidence="1">
    <location>
        <begin position="1"/>
        <end position="20"/>
    </location>
</feature>
<dbReference type="Gene3D" id="1.25.40.10">
    <property type="entry name" value="Tetratricopeptide repeat domain"/>
    <property type="match status" value="2"/>
</dbReference>
<evidence type="ECO:0000313" key="3">
    <source>
        <dbReference type="EMBL" id="MBB6053180.1"/>
    </source>
</evidence>
<dbReference type="InterPro" id="IPR011990">
    <property type="entry name" value="TPR-like_helical_dom_sf"/>
</dbReference>
<dbReference type="SUPFAM" id="SSF48452">
    <property type="entry name" value="TPR-like"/>
    <property type="match status" value="2"/>
</dbReference>
<gene>
    <name evidence="3" type="ORF">HNQ39_005012</name>
</gene>
<dbReference type="RefSeq" id="WP_184203213.1">
    <property type="nucleotide sequence ID" value="NZ_JACHGW010000005.1"/>
</dbReference>
<dbReference type="PROSITE" id="PS51352">
    <property type="entry name" value="THIOREDOXIN_2"/>
    <property type="match status" value="1"/>
</dbReference>
<evidence type="ECO:0000256" key="1">
    <source>
        <dbReference type="SAM" id="SignalP"/>
    </source>
</evidence>
<dbReference type="PANTHER" id="PTHR45588:SF1">
    <property type="entry name" value="WW DOMAIN-CONTAINING PROTEIN"/>
    <property type="match status" value="1"/>
</dbReference>
<organism evidence="3 4">
    <name type="scientific">Armatimonas rosea</name>
    <dbReference type="NCBI Taxonomy" id="685828"/>
    <lineage>
        <taxon>Bacteria</taxon>
        <taxon>Bacillati</taxon>
        <taxon>Armatimonadota</taxon>
        <taxon>Armatimonadia</taxon>
        <taxon>Armatimonadales</taxon>
        <taxon>Armatimonadaceae</taxon>
        <taxon>Armatimonas</taxon>
    </lineage>
</organism>
<feature type="chain" id="PRO_5031122208" evidence="1">
    <location>
        <begin position="21"/>
        <end position="685"/>
    </location>
</feature>
<keyword evidence="4" id="KW-1185">Reference proteome</keyword>
<dbReference type="InterPro" id="IPR036249">
    <property type="entry name" value="Thioredoxin-like_sf"/>
</dbReference>
<dbReference type="GO" id="GO:0016491">
    <property type="term" value="F:oxidoreductase activity"/>
    <property type="evidence" value="ECO:0007669"/>
    <property type="project" value="InterPro"/>
</dbReference>
<dbReference type="InterPro" id="IPR013766">
    <property type="entry name" value="Thioredoxin_domain"/>
</dbReference>
<dbReference type="GO" id="GO:0006950">
    <property type="term" value="P:response to stress"/>
    <property type="evidence" value="ECO:0007669"/>
    <property type="project" value="UniProtKB-ARBA"/>
</dbReference>
<name>A0A7W9SUP8_ARMRO</name>
<comment type="caution">
    <text evidence="3">The sequence shown here is derived from an EMBL/GenBank/DDBJ whole genome shotgun (WGS) entry which is preliminary data.</text>
</comment>
<dbReference type="Proteomes" id="UP000520814">
    <property type="component" value="Unassembled WGS sequence"/>
</dbReference>
<dbReference type="AlphaFoldDB" id="A0A7W9SUP8"/>
<dbReference type="Pfam" id="PF00578">
    <property type="entry name" value="AhpC-TSA"/>
    <property type="match status" value="1"/>
</dbReference>
<evidence type="ECO:0000313" key="4">
    <source>
        <dbReference type="Proteomes" id="UP000520814"/>
    </source>
</evidence>
<dbReference type="SUPFAM" id="SSF52833">
    <property type="entry name" value="Thioredoxin-like"/>
    <property type="match status" value="1"/>
</dbReference>
<feature type="domain" description="Thioredoxin" evidence="2">
    <location>
        <begin position="540"/>
        <end position="681"/>
    </location>
</feature>
<reference evidence="3 4" key="1">
    <citation type="submission" date="2020-08" db="EMBL/GenBank/DDBJ databases">
        <title>Genomic Encyclopedia of Type Strains, Phase IV (KMG-IV): sequencing the most valuable type-strain genomes for metagenomic binning, comparative biology and taxonomic classification.</title>
        <authorList>
            <person name="Goeker M."/>
        </authorList>
    </citation>
    <scope>NUCLEOTIDE SEQUENCE [LARGE SCALE GENOMIC DNA]</scope>
    <source>
        <strain evidence="3 4">DSM 23562</strain>
    </source>
</reference>
<protein>
    <submittedName>
        <fullName evidence="3">Peroxiredoxin/tetratricopeptide (TPR) repeat protein</fullName>
    </submittedName>
</protein>
<keyword evidence="1" id="KW-0732">Signal</keyword>
<dbReference type="GO" id="GO:0016209">
    <property type="term" value="F:antioxidant activity"/>
    <property type="evidence" value="ECO:0007669"/>
    <property type="project" value="InterPro"/>
</dbReference>
<dbReference type="PANTHER" id="PTHR45588">
    <property type="entry name" value="TPR DOMAIN-CONTAINING PROTEIN"/>
    <property type="match status" value="1"/>
</dbReference>
<sequence length="685" mass="75905">MKRCVLSAFALLGLSALTHAQEPVKPAFGHSMQGEAFNEGPRQKAVLMKGIPKIEFPTSTKNKKAQQFFEQGVAQIHAYWYFEAERSFRQAADLDRDFAMAYWGMARANVNNRTRAKGFAEKAVEKRGNASKREQGYIDAIALFANGKNDEYIAALRKLVADNPLDIEATAQLAHELQERAFDKPRQDEVERLAQEVLATNPMHPIHHYRIHLWDRPENTNALDSAHKSGLSEQASAHMWHMEGHIYTQLKRYGDAAVSQEASARVDHAHMSRVQIIPDQIFNYAHNNQWLAESLEFTGQPQKALEVARNLVANPRHPKLNVPNGFSGSASQGLPRLIETLERYELWEIALAEKIESVPSKTEQERNRLRLLGCAAYATGKRGQGMAYLDELTKLKDSEKAIAAVKCYAALGENNTVEASKHLDAAGLPAEREALIRLQLGEREKALTLAQSAVKSRPNQVLPQAALVRVLHANGKLDQAKAELEKLRPLAARAELDTPLLAALAPVAQQCGAAGDWRGTPPADPLALPRPKIEGLGPLSWVPPVAPGFSLKDGNGKKVSLKDYAGKPVIVLFFLGAACERCMEQINAFAAEAESFRKAGFEIVAISPDPQDEVKKMKPFPFPILANPDLKTFKAWRTFDDFEDMALHGTFVVDPAGKLRWMDTGFAPFTDAKFVLGEAQRLLSR</sequence>
<evidence type="ECO:0000259" key="2">
    <source>
        <dbReference type="PROSITE" id="PS51352"/>
    </source>
</evidence>
<dbReference type="EMBL" id="JACHGW010000005">
    <property type="protein sequence ID" value="MBB6053180.1"/>
    <property type="molecule type" value="Genomic_DNA"/>
</dbReference>
<dbReference type="InterPro" id="IPR000866">
    <property type="entry name" value="AhpC/TSA"/>
</dbReference>
<dbReference type="Gene3D" id="3.40.30.10">
    <property type="entry name" value="Glutaredoxin"/>
    <property type="match status" value="1"/>
</dbReference>